<gene>
    <name evidence="1" type="ORF">SAMN05444008_10551</name>
</gene>
<evidence type="ECO:0000313" key="1">
    <source>
        <dbReference type="EMBL" id="SHF11736.1"/>
    </source>
</evidence>
<protein>
    <submittedName>
        <fullName evidence="1">Uncharacterized protein</fullName>
    </submittedName>
</protein>
<reference evidence="1 2" key="1">
    <citation type="submission" date="2016-11" db="EMBL/GenBank/DDBJ databases">
        <authorList>
            <person name="Jaros S."/>
            <person name="Januszkiewicz K."/>
            <person name="Wedrychowicz H."/>
        </authorList>
    </citation>
    <scope>NUCLEOTIDE SEQUENCE [LARGE SCALE GENOMIC DNA]</scope>
    <source>
        <strain evidence="1 2">DSM 26897</strain>
    </source>
</reference>
<dbReference type="Proteomes" id="UP000184368">
    <property type="component" value="Unassembled WGS sequence"/>
</dbReference>
<name>A0A1M4Z2B3_9BACT</name>
<proteinExistence type="predicted"/>
<dbReference type="AlphaFoldDB" id="A0A1M4Z2B3"/>
<dbReference type="EMBL" id="FQUO01000005">
    <property type="protein sequence ID" value="SHF11736.1"/>
    <property type="molecule type" value="Genomic_DNA"/>
</dbReference>
<accession>A0A1M4Z2B3</accession>
<sequence length="73" mass="8068">MQLPVLLFKRVQTILSRSKSPVVFAAGFPNLTQTLPIETNAIICRIDNILPLPYLEILAITLIPGNQLLTTIP</sequence>
<evidence type="ECO:0000313" key="2">
    <source>
        <dbReference type="Proteomes" id="UP000184368"/>
    </source>
</evidence>
<keyword evidence="2" id="KW-1185">Reference proteome</keyword>
<organism evidence="1 2">
    <name type="scientific">Cnuella takakiae</name>
    <dbReference type="NCBI Taxonomy" id="1302690"/>
    <lineage>
        <taxon>Bacteria</taxon>
        <taxon>Pseudomonadati</taxon>
        <taxon>Bacteroidota</taxon>
        <taxon>Chitinophagia</taxon>
        <taxon>Chitinophagales</taxon>
        <taxon>Chitinophagaceae</taxon>
        <taxon>Cnuella</taxon>
    </lineage>
</organism>